<dbReference type="Pfam" id="PF12172">
    <property type="entry name" value="zf-ChsH2"/>
    <property type="match status" value="1"/>
</dbReference>
<feature type="domain" description="ChsH2 C-terminal OB-fold" evidence="1">
    <location>
        <begin position="290"/>
        <end position="350"/>
    </location>
</feature>
<dbReference type="InterPro" id="IPR016039">
    <property type="entry name" value="Thiolase-like"/>
</dbReference>
<evidence type="ECO:0000313" key="3">
    <source>
        <dbReference type="EMBL" id="GAA4728246.1"/>
    </source>
</evidence>
<dbReference type="EMBL" id="BAABKN010000005">
    <property type="protein sequence ID" value="GAA4728246.1"/>
    <property type="molecule type" value="Genomic_DNA"/>
</dbReference>
<reference evidence="4" key="1">
    <citation type="journal article" date="2019" name="Int. J. Syst. Evol. Microbiol.">
        <title>The Global Catalogue of Microorganisms (GCM) 10K type strain sequencing project: providing services to taxonomists for standard genome sequencing and annotation.</title>
        <authorList>
            <consortium name="The Broad Institute Genomics Platform"/>
            <consortium name="The Broad Institute Genome Sequencing Center for Infectious Disease"/>
            <person name="Wu L."/>
            <person name="Ma J."/>
        </authorList>
    </citation>
    <scope>NUCLEOTIDE SEQUENCE [LARGE SCALE GENOMIC DNA]</scope>
    <source>
        <strain evidence="4">JCM 18532</strain>
    </source>
</reference>
<accession>A0ABP8YH40</accession>
<feature type="domain" description="ChsH2 rubredoxin-like zinc ribbon" evidence="2">
    <location>
        <begin position="258"/>
        <end position="281"/>
    </location>
</feature>
<dbReference type="Pfam" id="PF01796">
    <property type="entry name" value="OB_ChsH2_C"/>
    <property type="match status" value="1"/>
</dbReference>
<dbReference type="InterPro" id="IPR022002">
    <property type="entry name" value="ChsH2_Znr"/>
</dbReference>
<protein>
    <submittedName>
        <fullName evidence="3">Hydroxymethylglutaryl-CoA synthase family protein</fullName>
    </submittedName>
</protein>
<dbReference type="SUPFAM" id="SSF50249">
    <property type="entry name" value="Nucleic acid-binding proteins"/>
    <property type="match status" value="1"/>
</dbReference>
<name>A0ABP8YH40_9ACTN</name>
<evidence type="ECO:0000259" key="2">
    <source>
        <dbReference type="Pfam" id="PF12172"/>
    </source>
</evidence>
<sequence>MVGSVRSAVGALQVTAAADGTSLGVFADIRSGAPGSADEIEGGDAAAAIVVGNGTDDQPVLAELLHSAHTTIEVLDRWRTPGADTSRSWEERFGESVYLPAARGLLAEIVGSLPADGRRLAAVVGTHARAVKAVARDVSEHAKLLEDLAVEFGNCGAAQPGLALADWLDQAQAGDIFILVVISDGVSAMVYRATSAVEDERRHRSDLSRRQHAPTDSVDYLTYLSWRGLLQSAPARRPDPEPPLAPPSFRRTRWKFALEASRCTECETRQVPPSRVCRSCHVVDHMAPDPLSGERARVFSYTIDRLAHTPSPPLVGAVIDFEGGGRLKCEITDVDPDLVEVGLPVEMTFRRLTTARGVHNYFWKARPVRAAALTEGVER</sequence>
<dbReference type="InterPro" id="IPR012340">
    <property type="entry name" value="NA-bd_OB-fold"/>
</dbReference>
<evidence type="ECO:0000259" key="1">
    <source>
        <dbReference type="Pfam" id="PF01796"/>
    </source>
</evidence>
<dbReference type="Proteomes" id="UP001499882">
    <property type="component" value="Unassembled WGS sequence"/>
</dbReference>
<organism evidence="3 4">
    <name type="scientific">Nocardioides endophyticus</name>
    <dbReference type="NCBI Taxonomy" id="1353775"/>
    <lineage>
        <taxon>Bacteria</taxon>
        <taxon>Bacillati</taxon>
        <taxon>Actinomycetota</taxon>
        <taxon>Actinomycetes</taxon>
        <taxon>Propionibacteriales</taxon>
        <taxon>Nocardioidaceae</taxon>
        <taxon>Nocardioides</taxon>
    </lineage>
</organism>
<comment type="caution">
    <text evidence="3">The sequence shown here is derived from an EMBL/GenBank/DDBJ whole genome shotgun (WGS) entry which is preliminary data.</text>
</comment>
<keyword evidence="4" id="KW-1185">Reference proteome</keyword>
<proteinExistence type="predicted"/>
<dbReference type="InterPro" id="IPR002878">
    <property type="entry name" value="ChsH2_C"/>
</dbReference>
<evidence type="ECO:0000313" key="4">
    <source>
        <dbReference type="Proteomes" id="UP001499882"/>
    </source>
</evidence>
<dbReference type="Gene3D" id="3.40.47.10">
    <property type="match status" value="1"/>
</dbReference>
<gene>
    <name evidence="3" type="ORF">GCM10023350_09240</name>
</gene>